<dbReference type="NCBIfam" id="NF011964">
    <property type="entry name" value="PRK15435.1"/>
    <property type="match status" value="1"/>
</dbReference>
<keyword evidence="4 12" id="KW-0489">Methyltransferase</keyword>
<keyword evidence="3 12" id="KW-0963">Cytoplasm</keyword>
<dbReference type="GO" id="GO:0043565">
    <property type="term" value="F:sequence-specific DNA binding"/>
    <property type="evidence" value="ECO:0007669"/>
    <property type="project" value="InterPro"/>
</dbReference>
<dbReference type="InterPro" id="IPR008332">
    <property type="entry name" value="MethylG_MeTrfase_N"/>
</dbReference>
<feature type="active site" description="Nucleophile; methyl group acceptor from methylphosphotriester" evidence="13">
    <location>
        <position position="37"/>
    </location>
</feature>
<organism evidence="16 17">
    <name type="scientific">Paraburkholderia megapolitana</name>
    <dbReference type="NCBI Taxonomy" id="420953"/>
    <lineage>
        <taxon>Bacteria</taxon>
        <taxon>Pseudomonadati</taxon>
        <taxon>Pseudomonadota</taxon>
        <taxon>Betaproteobacteria</taxon>
        <taxon>Burkholderiales</taxon>
        <taxon>Burkholderiaceae</taxon>
        <taxon>Paraburkholderia</taxon>
    </lineage>
</organism>
<feature type="binding site" evidence="14">
    <location>
        <position position="68"/>
    </location>
    <ligand>
        <name>Zn(2+)</name>
        <dbReference type="ChEBI" id="CHEBI:29105"/>
    </ligand>
</feature>
<comment type="similarity">
    <text evidence="2 12">Belongs to the MGMT family.</text>
</comment>
<evidence type="ECO:0000256" key="6">
    <source>
        <dbReference type="ARBA" id="ARBA00022763"/>
    </source>
</evidence>
<dbReference type="Gene3D" id="1.10.10.10">
    <property type="entry name" value="Winged helix-like DNA-binding domain superfamily/Winged helix DNA-binding domain"/>
    <property type="match status" value="1"/>
</dbReference>
<evidence type="ECO:0000313" key="16">
    <source>
        <dbReference type="EMBL" id="SFJ53277.1"/>
    </source>
</evidence>
<evidence type="ECO:0000256" key="10">
    <source>
        <dbReference type="ARBA" id="ARBA00023204"/>
    </source>
</evidence>
<dbReference type="InterPro" id="IPR009057">
    <property type="entry name" value="Homeodomain-like_sf"/>
</dbReference>
<evidence type="ECO:0000256" key="2">
    <source>
        <dbReference type="ARBA" id="ARBA00008711"/>
    </source>
</evidence>
<keyword evidence="8" id="KW-0010">Activator</keyword>
<feature type="binding site" evidence="14">
    <location>
        <position position="41"/>
    </location>
    <ligand>
        <name>Zn(2+)</name>
        <dbReference type="ChEBI" id="CHEBI:29105"/>
    </ligand>
</feature>
<feature type="domain" description="HTH araC/xylS-type" evidence="15">
    <location>
        <begin position="84"/>
        <end position="181"/>
    </location>
</feature>
<evidence type="ECO:0000256" key="5">
    <source>
        <dbReference type="ARBA" id="ARBA00022679"/>
    </source>
</evidence>
<evidence type="ECO:0000256" key="3">
    <source>
        <dbReference type="ARBA" id="ARBA00022490"/>
    </source>
</evidence>
<dbReference type="GO" id="GO:0006307">
    <property type="term" value="P:DNA alkylation repair"/>
    <property type="evidence" value="ECO:0007669"/>
    <property type="project" value="UniProtKB-UniRule"/>
</dbReference>
<dbReference type="InterPro" id="IPR001497">
    <property type="entry name" value="MethylDNA_cys_MeTrfase_AS"/>
</dbReference>
<dbReference type="InterPro" id="IPR036631">
    <property type="entry name" value="MGMT_N_sf"/>
</dbReference>
<dbReference type="PROSITE" id="PS00374">
    <property type="entry name" value="MGMT"/>
    <property type="match status" value="1"/>
</dbReference>
<dbReference type="Pfam" id="PF12833">
    <property type="entry name" value="HTH_18"/>
    <property type="match status" value="1"/>
</dbReference>
<evidence type="ECO:0000256" key="13">
    <source>
        <dbReference type="PIRSR" id="PIRSR000409-1"/>
    </source>
</evidence>
<dbReference type="Proteomes" id="UP000199548">
    <property type="component" value="Unassembled WGS sequence"/>
</dbReference>
<feature type="active site" description="Nucleophile; methyl group acceptor from either O6-methylguanine or O4-methylthymine" evidence="13">
    <location>
        <position position="319"/>
    </location>
</feature>
<dbReference type="RefSeq" id="WP_091016941.1">
    <property type="nucleotide sequence ID" value="NZ_CP041745.1"/>
</dbReference>
<dbReference type="InterPro" id="IPR023546">
    <property type="entry name" value="MGMT"/>
</dbReference>
<feature type="binding site" evidence="14">
    <location>
        <position position="71"/>
    </location>
    <ligand>
        <name>Zn(2+)</name>
        <dbReference type="ChEBI" id="CHEBI:29105"/>
    </ligand>
</feature>
<dbReference type="GO" id="GO:0003908">
    <property type="term" value="F:methylated-DNA-[protein]-cysteine S-methyltransferase activity"/>
    <property type="evidence" value="ECO:0007669"/>
    <property type="project" value="UniProtKB-UniRule"/>
</dbReference>
<dbReference type="SUPFAM" id="SSF46767">
    <property type="entry name" value="Methylated DNA-protein cysteine methyltransferase, C-terminal domain"/>
    <property type="match status" value="1"/>
</dbReference>
<dbReference type="SMART" id="SM00342">
    <property type="entry name" value="HTH_ARAC"/>
    <property type="match status" value="1"/>
</dbReference>
<keyword evidence="17" id="KW-1185">Reference proteome</keyword>
<dbReference type="InterPro" id="IPR014048">
    <property type="entry name" value="MethylDNA_cys_MeTrfase_DNA-bd"/>
</dbReference>
<comment type="cofactor">
    <cofactor evidence="14">
        <name>Zn(2+)</name>
        <dbReference type="ChEBI" id="CHEBI:29105"/>
    </cofactor>
    <text evidence="14">Binds 1 zinc ion per subunit.</text>
</comment>
<dbReference type="PIRSF" id="PIRSF000409">
    <property type="entry name" value="Ada"/>
    <property type="match status" value="1"/>
</dbReference>
<dbReference type="AlphaFoldDB" id="A0A1I3S6T8"/>
<dbReference type="NCBIfam" id="TIGR00589">
    <property type="entry name" value="ogt"/>
    <property type="match status" value="1"/>
</dbReference>
<comment type="function">
    <text evidence="12">Involved in the cellular defense against the biological effects of O6-methylguanine (O6-MeG) and O4-methylthymine (O4-MeT) in DNA. Repairs the methylated nucleobase in DNA by stoichiometrically transferring the methyl group to a cysteine residue in the enzyme. This is a suicide reaction: the enzyme is irreversibly inactivated.</text>
</comment>
<dbReference type="InterPro" id="IPR016221">
    <property type="entry name" value="Bifunct_regulatory_prot_Ada"/>
</dbReference>
<proteinExistence type="inferred from homology"/>
<evidence type="ECO:0000256" key="1">
    <source>
        <dbReference type="ARBA" id="ARBA00001286"/>
    </source>
</evidence>
<keyword evidence="5 12" id="KW-0808">Transferase</keyword>
<dbReference type="GO" id="GO:0005737">
    <property type="term" value="C:cytoplasm"/>
    <property type="evidence" value="ECO:0007669"/>
    <property type="project" value="UniProtKB-SubCell"/>
</dbReference>
<evidence type="ECO:0000256" key="7">
    <source>
        <dbReference type="ARBA" id="ARBA00023015"/>
    </source>
</evidence>
<dbReference type="InterPro" id="IPR036217">
    <property type="entry name" value="MethylDNA_cys_MeTrfase_DNAb"/>
</dbReference>
<dbReference type="InterPro" id="IPR004026">
    <property type="entry name" value="Ada_DNA_repair_Zn-bd"/>
</dbReference>
<dbReference type="PANTHER" id="PTHR10815:SF14">
    <property type="entry name" value="BIFUNCTIONAL TRANSCRIPTIONAL ACTIVATOR_DNA REPAIR ENZYME ADA"/>
    <property type="match status" value="1"/>
</dbReference>
<dbReference type="Gene3D" id="1.10.10.60">
    <property type="entry name" value="Homeodomain-like"/>
    <property type="match status" value="1"/>
</dbReference>
<dbReference type="InterPro" id="IPR035451">
    <property type="entry name" value="Ada-like_dom_sf"/>
</dbReference>
<keyword evidence="7" id="KW-0805">Transcription regulation</keyword>
<dbReference type="STRING" id="420953.SAMN05192543_10814"/>
<name>A0A1I3S6T8_9BURK</name>
<dbReference type="HAMAP" id="MF_00772">
    <property type="entry name" value="OGT"/>
    <property type="match status" value="1"/>
</dbReference>
<dbReference type="PANTHER" id="PTHR10815">
    <property type="entry name" value="METHYLATED-DNA--PROTEIN-CYSTEINE METHYLTRANSFERASE"/>
    <property type="match status" value="1"/>
</dbReference>
<dbReference type="GO" id="GO:0008270">
    <property type="term" value="F:zinc ion binding"/>
    <property type="evidence" value="ECO:0007669"/>
    <property type="project" value="InterPro"/>
</dbReference>
<dbReference type="Pfam" id="PF01035">
    <property type="entry name" value="DNA_binding_1"/>
    <property type="match status" value="1"/>
</dbReference>
<gene>
    <name evidence="16" type="ORF">SAMN05192543_10814</name>
</gene>
<accession>A0A1I3S6T8</accession>
<comment type="subcellular location">
    <subcellularLocation>
        <location evidence="12">Cytoplasm</location>
    </subcellularLocation>
</comment>
<feature type="active site" description="Nucleophile; methyl group acceptor" evidence="12">
    <location>
        <position position="319"/>
    </location>
</feature>
<dbReference type="InterPro" id="IPR036388">
    <property type="entry name" value="WH-like_DNA-bd_sf"/>
</dbReference>
<dbReference type="Pfam" id="PF02870">
    <property type="entry name" value="Methyltransf_1N"/>
    <property type="match status" value="1"/>
</dbReference>
<dbReference type="EC" id="2.1.1.63" evidence="12"/>
<dbReference type="SUPFAM" id="SSF53155">
    <property type="entry name" value="Methylated DNA-protein cysteine methyltransferase domain"/>
    <property type="match status" value="1"/>
</dbReference>
<feature type="binding site" evidence="14">
    <location>
        <position position="37"/>
    </location>
    <ligand>
        <name>Zn(2+)</name>
        <dbReference type="ChEBI" id="CHEBI:29105"/>
    </ligand>
</feature>
<dbReference type="InterPro" id="IPR018060">
    <property type="entry name" value="HTH_AraC"/>
</dbReference>
<dbReference type="SUPFAM" id="SSF57884">
    <property type="entry name" value="Ada DNA repair protein, N-terminal domain (N-Ada 10)"/>
    <property type="match status" value="1"/>
</dbReference>
<evidence type="ECO:0000256" key="4">
    <source>
        <dbReference type="ARBA" id="ARBA00022603"/>
    </source>
</evidence>
<dbReference type="Gene3D" id="3.30.160.70">
    <property type="entry name" value="Methylated DNA-protein cysteine methyltransferase domain"/>
    <property type="match status" value="1"/>
</dbReference>
<dbReference type="GO" id="GO:0032259">
    <property type="term" value="P:methylation"/>
    <property type="evidence" value="ECO:0007669"/>
    <property type="project" value="UniProtKB-KW"/>
</dbReference>
<evidence type="ECO:0000256" key="8">
    <source>
        <dbReference type="ARBA" id="ARBA00023159"/>
    </source>
</evidence>
<evidence type="ECO:0000259" key="15">
    <source>
        <dbReference type="PROSITE" id="PS01124"/>
    </source>
</evidence>
<evidence type="ECO:0000256" key="11">
    <source>
        <dbReference type="ARBA" id="ARBA00049348"/>
    </source>
</evidence>
<keyword evidence="6 12" id="KW-0227">DNA damage</keyword>
<reference evidence="16 17" key="1">
    <citation type="submission" date="2016-10" db="EMBL/GenBank/DDBJ databases">
        <authorList>
            <person name="de Groot N.N."/>
        </authorList>
    </citation>
    <scope>NUCLEOTIDE SEQUENCE [LARGE SCALE GENOMIC DNA]</scope>
    <source>
        <strain evidence="16 17">LMG 23650</strain>
    </source>
</reference>
<dbReference type="OrthoDB" id="9802228at2"/>
<dbReference type="CDD" id="cd06445">
    <property type="entry name" value="ATase"/>
    <property type="match status" value="1"/>
</dbReference>
<dbReference type="PROSITE" id="PS01124">
    <property type="entry name" value="HTH_ARAC_FAMILY_2"/>
    <property type="match status" value="1"/>
</dbReference>
<dbReference type="EMBL" id="FOQU01000008">
    <property type="protein sequence ID" value="SFJ53277.1"/>
    <property type="molecule type" value="Genomic_DNA"/>
</dbReference>
<dbReference type="Gene3D" id="3.40.10.10">
    <property type="entry name" value="DNA Methylphosphotriester Repair Domain"/>
    <property type="match status" value="1"/>
</dbReference>
<keyword evidence="14" id="KW-0862">Zinc</keyword>
<evidence type="ECO:0000313" key="17">
    <source>
        <dbReference type="Proteomes" id="UP000199548"/>
    </source>
</evidence>
<dbReference type="SUPFAM" id="SSF46689">
    <property type="entry name" value="Homeodomain-like"/>
    <property type="match status" value="1"/>
</dbReference>
<evidence type="ECO:0000256" key="9">
    <source>
        <dbReference type="ARBA" id="ARBA00023163"/>
    </source>
</evidence>
<comment type="miscellaneous">
    <text evidence="12">This enzyme catalyzes only one turnover and therefore is not strictly catalytic. According to one definition, an enzyme is a biocatalyst that acts repeatedly and over many reaction cycles.</text>
</comment>
<evidence type="ECO:0000256" key="14">
    <source>
        <dbReference type="PIRSR" id="PIRSR000409-3"/>
    </source>
</evidence>
<protein>
    <recommendedName>
        <fullName evidence="12">Methylated-DNA--protein-cysteine methyltransferase</fullName>
        <ecNumber evidence="12">2.1.1.63</ecNumber>
    </recommendedName>
    <alternativeName>
        <fullName evidence="12">6-O-methylguanine-DNA methyltransferase</fullName>
        <shortName evidence="12">MGMT</shortName>
    </alternativeName>
    <alternativeName>
        <fullName evidence="12">O-6-methylguanine-DNA-alkyltransferase</fullName>
    </alternativeName>
</protein>
<comment type="catalytic activity">
    <reaction evidence="1 12">
        <text>a 4-O-methyl-thymidine in DNA + L-cysteinyl-[protein] = a thymidine in DNA + S-methyl-L-cysteinyl-[protein]</text>
        <dbReference type="Rhea" id="RHEA:53428"/>
        <dbReference type="Rhea" id="RHEA-COMP:10131"/>
        <dbReference type="Rhea" id="RHEA-COMP:10132"/>
        <dbReference type="Rhea" id="RHEA-COMP:13555"/>
        <dbReference type="Rhea" id="RHEA-COMP:13556"/>
        <dbReference type="ChEBI" id="CHEBI:29950"/>
        <dbReference type="ChEBI" id="CHEBI:82612"/>
        <dbReference type="ChEBI" id="CHEBI:137386"/>
        <dbReference type="ChEBI" id="CHEBI:137387"/>
        <dbReference type="EC" id="2.1.1.63"/>
    </reaction>
</comment>
<evidence type="ECO:0000256" key="12">
    <source>
        <dbReference type="HAMAP-Rule" id="MF_00772"/>
    </source>
</evidence>
<dbReference type="Pfam" id="PF02805">
    <property type="entry name" value="Ada_Zn_binding"/>
    <property type="match status" value="1"/>
</dbReference>
<keyword evidence="9" id="KW-0804">Transcription</keyword>
<keyword evidence="14" id="KW-0479">Metal-binding</keyword>
<keyword evidence="10 12" id="KW-0234">DNA repair</keyword>
<dbReference type="GO" id="GO:0003700">
    <property type="term" value="F:DNA-binding transcription factor activity"/>
    <property type="evidence" value="ECO:0007669"/>
    <property type="project" value="InterPro"/>
</dbReference>
<comment type="catalytic activity">
    <reaction evidence="11 12">
        <text>a 6-O-methyl-2'-deoxyguanosine in DNA + L-cysteinyl-[protein] = S-methyl-L-cysteinyl-[protein] + a 2'-deoxyguanosine in DNA</text>
        <dbReference type="Rhea" id="RHEA:24000"/>
        <dbReference type="Rhea" id="RHEA-COMP:10131"/>
        <dbReference type="Rhea" id="RHEA-COMP:10132"/>
        <dbReference type="Rhea" id="RHEA-COMP:11367"/>
        <dbReference type="Rhea" id="RHEA-COMP:11368"/>
        <dbReference type="ChEBI" id="CHEBI:29950"/>
        <dbReference type="ChEBI" id="CHEBI:82612"/>
        <dbReference type="ChEBI" id="CHEBI:85445"/>
        <dbReference type="ChEBI" id="CHEBI:85448"/>
        <dbReference type="EC" id="2.1.1.63"/>
    </reaction>
</comment>
<sequence>MKTAYTTSAERWAAVTGRDTDADGTFFYGVKTTGVFCRPSCASRQPRRENVDFFPSTDEARAAGYRDCKRCQPGRLPREIEIVNRACAALDADPQERLTLQQLSDLVHVSPFHLQRLFKRVVGVSPRQYQAAQRGAALRDALARGTAVTRASVDAGFGSPSRMYDSAAAELGMAPSAYRRKGAGLVVHYASASTPLGLVLVAATGKGICKIAFGDDATTLVDELRSEFANAEFIDDPARLAPFIEQIDAYLHGTRERIDLPLDIAATAFRQRVWEALQRIPYGETRSYSDIATEVGSPRAVRAVASACASNPVALAIPCHRVIQKGGALAGYRWGLPRKAALLDAEAHHTGATSAPVTMAIAADLDHAA</sequence>
<dbReference type="FunFam" id="1.10.10.10:FF:000214">
    <property type="entry name" value="Methylated-DNA--protein-cysteine methyltransferase"/>
    <property type="match status" value="1"/>
</dbReference>